<dbReference type="STRING" id="1630.SAMN05216514_101241"/>
<dbReference type="AlphaFoldDB" id="A0A1H2QIJ3"/>
<dbReference type="EMBL" id="FNNF01000003">
    <property type="protein sequence ID" value="SDW06982.1"/>
    <property type="molecule type" value="Genomic_DNA"/>
</dbReference>
<dbReference type="RefSeq" id="WP_074685524.1">
    <property type="nucleotide sequence ID" value="NZ_FNNF01000003.1"/>
</dbReference>
<reference evidence="1 2" key="1">
    <citation type="submission" date="2016-10" db="EMBL/GenBank/DDBJ databases">
        <authorList>
            <person name="de Groot N.N."/>
        </authorList>
    </citation>
    <scope>NUCLEOTIDE SEQUENCE [LARGE SCALE GENOMIC DNA]</scope>
    <source>
        <strain evidence="1 2">S3b</strain>
    </source>
</reference>
<gene>
    <name evidence="1" type="ORF">SAMN04487759_10332</name>
</gene>
<proteinExistence type="predicted"/>
<dbReference type="Gene3D" id="3.40.50.1820">
    <property type="entry name" value="alpha/beta hydrolase"/>
    <property type="match status" value="1"/>
</dbReference>
<dbReference type="InterPro" id="IPR000801">
    <property type="entry name" value="Esterase-like"/>
</dbReference>
<sequence>MNIAYYKEYSQCLERDMEFKVYGHAGRPILVFPSQDGRFYDFEDQGMVDTISSFIENGDCQLFCVDSVDQEGWSESHLPYEHRTYIIEQYYFYIVNELVPRIFEINANGGDYADGIYTTGVSLGASHAVNFMFRNPDVFKGCIGLSGYYDCDIFFGNYCDDILYRNSPIRYLNGMHYDHPYVQKYRECRIVLCCGQGAWEDEMVKSTGRMQELLNAKDIPAWCDFWGYDVSHDWPWWRIQFPYFMEHILFDD</sequence>
<dbReference type="SUPFAM" id="SSF53474">
    <property type="entry name" value="alpha/beta-Hydrolases"/>
    <property type="match status" value="1"/>
</dbReference>
<evidence type="ECO:0000313" key="2">
    <source>
        <dbReference type="Proteomes" id="UP000182429"/>
    </source>
</evidence>
<dbReference type="InterPro" id="IPR050583">
    <property type="entry name" value="Mycobacterial_A85_antigen"/>
</dbReference>
<dbReference type="OrthoDB" id="9775130at2"/>
<dbReference type="PANTHER" id="PTHR48098:SF3">
    <property type="entry name" value="IRON(III) ENTEROBACTIN ESTERASE"/>
    <property type="match status" value="1"/>
</dbReference>
<dbReference type="InterPro" id="IPR029058">
    <property type="entry name" value="AB_hydrolase_fold"/>
</dbReference>
<evidence type="ECO:0000313" key="1">
    <source>
        <dbReference type="EMBL" id="SDW06982.1"/>
    </source>
</evidence>
<name>A0A1H2QIJ3_9FIRM</name>
<organism evidence="1 2">
    <name type="scientific">Kandleria vitulina</name>
    <dbReference type="NCBI Taxonomy" id="1630"/>
    <lineage>
        <taxon>Bacteria</taxon>
        <taxon>Bacillati</taxon>
        <taxon>Bacillota</taxon>
        <taxon>Erysipelotrichia</taxon>
        <taxon>Erysipelotrichales</taxon>
        <taxon>Coprobacillaceae</taxon>
        <taxon>Kandleria</taxon>
    </lineage>
</organism>
<accession>A0A1H2QIJ3</accession>
<dbReference type="Pfam" id="PF00756">
    <property type="entry name" value="Esterase"/>
    <property type="match status" value="1"/>
</dbReference>
<dbReference type="eggNOG" id="COG4947">
    <property type="taxonomic scope" value="Bacteria"/>
</dbReference>
<protein>
    <submittedName>
        <fullName evidence="1">Esterase/lipase superfamily enzyme</fullName>
    </submittedName>
</protein>
<dbReference type="Proteomes" id="UP000182429">
    <property type="component" value="Unassembled WGS sequence"/>
</dbReference>
<dbReference type="PANTHER" id="PTHR48098">
    <property type="entry name" value="ENTEROCHELIN ESTERASE-RELATED"/>
    <property type="match status" value="1"/>
</dbReference>